<keyword evidence="6" id="KW-1185">Reference proteome</keyword>
<evidence type="ECO:0000256" key="2">
    <source>
        <dbReference type="ARBA" id="ARBA00022801"/>
    </source>
</evidence>
<reference evidence="5 6" key="1">
    <citation type="submission" date="2020-02" db="EMBL/GenBank/DDBJ databases">
        <authorList>
            <person name="Zheng R.K."/>
            <person name="Sun C.M."/>
        </authorList>
    </citation>
    <scope>NUCLEOTIDE SEQUENCE [LARGE SCALE GENOMIC DNA]</scope>
    <source>
        <strain evidence="6">rifampicinis</strain>
    </source>
</reference>
<dbReference type="Gene3D" id="2.30.42.10">
    <property type="match status" value="1"/>
</dbReference>
<dbReference type="EMBL" id="CP062983">
    <property type="protein sequence ID" value="QPC84735.1"/>
    <property type="molecule type" value="Genomic_DNA"/>
</dbReference>
<proteinExistence type="predicted"/>
<dbReference type="Pfam" id="PF13365">
    <property type="entry name" value="Trypsin_2"/>
    <property type="match status" value="1"/>
</dbReference>
<feature type="compositionally biased region" description="Basic residues" evidence="3">
    <location>
        <begin position="160"/>
        <end position="175"/>
    </location>
</feature>
<dbReference type="SUPFAM" id="SSF50494">
    <property type="entry name" value="Trypsin-like serine proteases"/>
    <property type="match status" value="1"/>
</dbReference>
<dbReference type="SMART" id="SM00228">
    <property type="entry name" value="PDZ"/>
    <property type="match status" value="1"/>
</dbReference>
<dbReference type="InterPro" id="IPR051201">
    <property type="entry name" value="Chloro_Bact_Ser_Proteases"/>
</dbReference>
<dbReference type="PANTHER" id="PTHR43343:SF3">
    <property type="entry name" value="PROTEASE DO-LIKE 8, CHLOROPLASTIC"/>
    <property type="match status" value="1"/>
</dbReference>
<dbReference type="Gene3D" id="2.40.10.120">
    <property type="match status" value="2"/>
</dbReference>
<accession>A0A7S8IFH5</accession>
<evidence type="ECO:0000313" key="6">
    <source>
        <dbReference type="Proteomes" id="UP000594468"/>
    </source>
</evidence>
<sequence length="339" mass="35583">MAQILQDLSNAMASTVEELTPSIVTVDARRRMPATGVIHSADGIIVTSHHVIESDENVGIVTSDGTRLDATLVGRDPYNDLAVLRINASDLAPVSWAEADALKVGNLVLALGKPGEQVQATLGVVSSLVSGSRWKEMREALQKRHEEHGGGMRRGPGGRGRGRRGRHDHGPRGRRPFMGMALADGHIATDVVMYPGFSGGPLVSGDGLIHGVNTSGFGRGISISVPVSTIASTIDTLLTHGRMRQGYLGVGVQPARLPEGLVEDQETGLLVVSVEKDSPAANAGLIVGDIIVALDDESVTEVDELLALLTGDRAGQEVSVDIVRGGVLQSMTVTIAERV</sequence>
<dbReference type="PANTHER" id="PTHR43343">
    <property type="entry name" value="PEPTIDASE S12"/>
    <property type="match status" value="1"/>
</dbReference>
<gene>
    <name evidence="5" type="ORF">G4Y79_10255</name>
</gene>
<dbReference type="PROSITE" id="PS50106">
    <property type="entry name" value="PDZ"/>
    <property type="match status" value="1"/>
</dbReference>
<keyword evidence="2" id="KW-0378">Hydrolase</keyword>
<dbReference type="RefSeq" id="WP_195172798.1">
    <property type="nucleotide sequence ID" value="NZ_CP062983.1"/>
</dbReference>
<dbReference type="Proteomes" id="UP000594468">
    <property type="component" value="Chromosome"/>
</dbReference>
<dbReference type="InterPro" id="IPR009003">
    <property type="entry name" value="Peptidase_S1_PA"/>
</dbReference>
<dbReference type="KEGG" id="pmet:G4Y79_10255"/>
<feature type="region of interest" description="Disordered" evidence="3">
    <location>
        <begin position="140"/>
        <end position="176"/>
    </location>
</feature>
<dbReference type="GO" id="GO:0006508">
    <property type="term" value="P:proteolysis"/>
    <property type="evidence" value="ECO:0007669"/>
    <property type="project" value="UniProtKB-KW"/>
</dbReference>
<feature type="compositionally biased region" description="Basic and acidic residues" evidence="3">
    <location>
        <begin position="140"/>
        <end position="150"/>
    </location>
</feature>
<dbReference type="InterPro" id="IPR001478">
    <property type="entry name" value="PDZ"/>
</dbReference>
<dbReference type="AlphaFoldDB" id="A0A7S8IFH5"/>
<keyword evidence="1" id="KW-0645">Protease</keyword>
<evidence type="ECO:0000313" key="5">
    <source>
        <dbReference type="EMBL" id="QPC84735.1"/>
    </source>
</evidence>
<evidence type="ECO:0000259" key="4">
    <source>
        <dbReference type="PROSITE" id="PS50106"/>
    </source>
</evidence>
<dbReference type="PRINTS" id="PR00834">
    <property type="entry name" value="PROTEASES2C"/>
</dbReference>
<dbReference type="Pfam" id="PF13180">
    <property type="entry name" value="PDZ_2"/>
    <property type="match status" value="1"/>
</dbReference>
<dbReference type="GO" id="GO:0004252">
    <property type="term" value="F:serine-type endopeptidase activity"/>
    <property type="evidence" value="ECO:0007669"/>
    <property type="project" value="InterPro"/>
</dbReference>
<protein>
    <submittedName>
        <fullName evidence="5">Trypsin-like peptidase domain-containing protein</fullName>
    </submittedName>
</protein>
<organism evidence="5 6">
    <name type="scientific">Phototrophicus methaneseepsis</name>
    <dbReference type="NCBI Taxonomy" id="2710758"/>
    <lineage>
        <taxon>Bacteria</taxon>
        <taxon>Bacillati</taxon>
        <taxon>Chloroflexota</taxon>
        <taxon>Candidatus Thermofontia</taxon>
        <taxon>Phototrophicales</taxon>
        <taxon>Phototrophicaceae</taxon>
        <taxon>Phototrophicus</taxon>
    </lineage>
</organism>
<evidence type="ECO:0000256" key="1">
    <source>
        <dbReference type="ARBA" id="ARBA00022670"/>
    </source>
</evidence>
<dbReference type="SUPFAM" id="SSF50156">
    <property type="entry name" value="PDZ domain-like"/>
    <property type="match status" value="1"/>
</dbReference>
<feature type="domain" description="PDZ" evidence="4">
    <location>
        <begin position="237"/>
        <end position="326"/>
    </location>
</feature>
<name>A0A7S8IFH5_9CHLR</name>
<dbReference type="InterPro" id="IPR036034">
    <property type="entry name" value="PDZ_sf"/>
</dbReference>
<dbReference type="InterPro" id="IPR001940">
    <property type="entry name" value="Peptidase_S1C"/>
</dbReference>
<evidence type="ECO:0000256" key="3">
    <source>
        <dbReference type="SAM" id="MobiDB-lite"/>
    </source>
</evidence>